<gene>
    <name evidence="3" type="ORF">DAPK24_042040</name>
</gene>
<feature type="region of interest" description="Disordered" evidence="1">
    <location>
        <begin position="121"/>
        <end position="157"/>
    </location>
</feature>
<dbReference type="CDD" id="cd00167">
    <property type="entry name" value="SANT"/>
    <property type="match status" value="1"/>
</dbReference>
<evidence type="ECO:0000313" key="4">
    <source>
        <dbReference type="Proteomes" id="UP001378960"/>
    </source>
</evidence>
<feature type="compositionally biased region" description="Low complexity" evidence="1">
    <location>
        <begin position="392"/>
        <end position="407"/>
    </location>
</feature>
<proteinExistence type="predicted"/>
<evidence type="ECO:0000313" key="3">
    <source>
        <dbReference type="EMBL" id="GMM47606.1"/>
    </source>
</evidence>
<feature type="compositionally biased region" description="Polar residues" evidence="1">
    <location>
        <begin position="321"/>
        <end position="333"/>
    </location>
</feature>
<feature type="compositionally biased region" description="Basic and acidic residues" evidence="1">
    <location>
        <begin position="537"/>
        <end position="557"/>
    </location>
</feature>
<feature type="domain" description="Myb-like" evidence="2">
    <location>
        <begin position="431"/>
        <end position="473"/>
    </location>
</feature>
<feature type="region of interest" description="Disordered" evidence="1">
    <location>
        <begin position="498"/>
        <end position="602"/>
    </location>
</feature>
<feature type="compositionally biased region" description="Low complexity" evidence="1">
    <location>
        <begin position="130"/>
        <end position="157"/>
    </location>
</feature>
<comment type="caution">
    <text evidence="3">The sequence shown here is derived from an EMBL/GenBank/DDBJ whole genome shotgun (WGS) entry which is preliminary data.</text>
</comment>
<keyword evidence="4" id="KW-1185">Reference proteome</keyword>
<dbReference type="Proteomes" id="UP001378960">
    <property type="component" value="Unassembled WGS sequence"/>
</dbReference>
<organism evidence="3 4">
    <name type="scientific">Pichia kluyveri</name>
    <name type="common">Yeast</name>
    <dbReference type="NCBI Taxonomy" id="36015"/>
    <lineage>
        <taxon>Eukaryota</taxon>
        <taxon>Fungi</taxon>
        <taxon>Dikarya</taxon>
        <taxon>Ascomycota</taxon>
        <taxon>Saccharomycotina</taxon>
        <taxon>Pichiomycetes</taxon>
        <taxon>Pichiales</taxon>
        <taxon>Pichiaceae</taxon>
        <taxon>Pichia</taxon>
    </lineage>
</organism>
<feature type="region of interest" description="Disordered" evidence="1">
    <location>
        <begin position="314"/>
        <end position="333"/>
    </location>
</feature>
<name>A0AAV5RAG0_PICKL</name>
<dbReference type="EMBL" id="BTGB01000009">
    <property type="protein sequence ID" value="GMM47606.1"/>
    <property type="molecule type" value="Genomic_DNA"/>
</dbReference>
<dbReference type="InterPro" id="IPR001005">
    <property type="entry name" value="SANT/Myb"/>
</dbReference>
<evidence type="ECO:0000256" key="1">
    <source>
        <dbReference type="SAM" id="MobiDB-lite"/>
    </source>
</evidence>
<dbReference type="Gene3D" id="1.10.10.60">
    <property type="entry name" value="Homeodomain-like"/>
    <property type="match status" value="1"/>
</dbReference>
<protein>
    <recommendedName>
        <fullName evidence="2">Myb-like domain-containing protein</fullName>
    </recommendedName>
</protein>
<reference evidence="3 4" key="1">
    <citation type="journal article" date="2023" name="Elife">
        <title>Identification of key yeast species and microbe-microbe interactions impacting larval growth of Drosophila in the wild.</title>
        <authorList>
            <person name="Mure A."/>
            <person name="Sugiura Y."/>
            <person name="Maeda R."/>
            <person name="Honda K."/>
            <person name="Sakurai N."/>
            <person name="Takahashi Y."/>
            <person name="Watada M."/>
            <person name="Katoh T."/>
            <person name="Gotoh A."/>
            <person name="Gotoh Y."/>
            <person name="Taniguchi I."/>
            <person name="Nakamura K."/>
            <person name="Hayashi T."/>
            <person name="Katayama T."/>
            <person name="Uemura T."/>
            <person name="Hattori Y."/>
        </authorList>
    </citation>
    <scope>NUCLEOTIDE SEQUENCE [LARGE SCALE GENOMIC DNA]</scope>
    <source>
        <strain evidence="3 4">PK-24</strain>
    </source>
</reference>
<sequence length="602" mass="68831">MPGIVYSSNLSHLINPMNINYNDARNINNNLNNNTYNINNTNNVNNSNGINDSSPNTSQLEYKIQSNKNIVPMTSSNSYSNTFNSPKSDILSSTDNQILNHNHHNHNYPANYSSNTNSMSIPVPMPITQNFIPNYSPNPNSNQNQNQSQSQSQSQSQNFKNISNFNQVSNFPYIQNINQNPKLSSSIPSINQIPSYPNYPNNNNINSNVLYNPMNNLSPPVTVNMNQSSQSQLQSESQQLQHSYLPYAMQPNINHFNRFNSYSIPCNIMPPSIMYQPQQYQIYPSHQSIMSFPSYESNISNSTNNTNISMNSNNSTSTSIPNFPTGVNTGDNNRVVESNDLSKLKPIPGIMAYSHPLIPIIPSASGNIRKNSSKSLIKEMEREELMRRINFETTENRTVSTNTNNSNEGERKNNEEEDEKPRRMAFGSPTWTKKDDQLLRYLKETEKIGWRDISMYFPMRTINACQFRWRRLVTKDENRRKREQRNLEIKERLKMNDLSQVIEQQKQKKNKEISDSKKKGNDDKKVDNIVDNNTNSNKEETYREVEVEKEKEMETNRRKVRVKAQSPVQSSTSSPSAPSSSTTPVKDALQIKKACGVDKMLD</sequence>
<dbReference type="SUPFAM" id="SSF46689">
    <property type="entry name" value="Homeodomain-like"/>
    <property type="match status" value="1"/>
</dbReference>
<dbReference type="Pfam" id="PF13921">
    <property type="entry name" value="Myb_DNA-bind_6"/>
    <property type="match status" value="1"/>
</dbReference>
<dbReference type="InterPro" id="IPR009057">
    <property type="entry name" value="Homeodomain-like_sf"/>
</dbReference>
<evidence type="ECO:0000259" key="2">
    <source>
        <dbReference type="PROSITE" id="PS50090"/>
    </source>
</evidence>
<feature type="compositionally biased region" description="Basic and acidic residues" evidence="1">
    <location>
        <begin position="408"/>
        <end position="422"/>
    </location>
</feature>
<feature type="compositionally biased region" description="Low complexity" evidence="1">
    <location>
        <begin position="564"/>
        <end position="585"/>
    </location>
</feature>
<feature type="compositionally biased region" description="Basic and acidic residues" evidence="1">
    <location>
        <begin position="510"/>
        <end position="528"/>
    </location>
</feature>
<dbReference type="SMART" id="SM00717">
    <property type="entry name" value="SANT"/>
    <property type="match status" value="1"/>
</dbReference>
<accession>A0AAV5RAG0</accession>
<feature type="region of interest" description="Disordered" evidence="1">
    <location>
        <begin position="392"/>
        <end position="430"/>
    </location>
</feature>
<dbReference type="PROSITE" id="PS50090">
    <property type="entry name" value="MYB_LIKE"/>
    <property type="match status" value="1"/>
</dbReference>
<dbReference type="AlphaFoldDB" id="A0AAV5RAG0"/>